<evidence type="ECO:0008006" key="3">
    <source>
        <dbReference type="Google" id="ProtNLM"/>
    </source>
</evidence>
<evidence type="ECO:0000313" key="1">
    <source>
        <dbReference type="EMBL" id="PPR07360.1"/>
    </source>
</evidence>
<organism evidence="1 2">
    <name type="scientific">Gymnopilus dilepis</name>
    <dbReference type="NCBI Taxonomy" id="231916"/>
    <lineage>
        <taxon>Eukaryota</taxon>
        <taxon>Fungi</taxon>
        <taxon>Dikarya</taxon>
        <taxon>Basidiomycota</taxon>
        <taxon>Agaricomycotina</taxon>
        <taxon>Agaricomycetes</taxon>
        <taxon>Agaricomycetidae</taxon>
        <taxon>Agaricales</taxon>
        <taxon>Agaricineae</taxon>
        <taxon>Hymenogastraceae</taxon>
        <taxon>Gymnopilus</taxon>
    </lineage>
</organism>
<dbReference type="EMBL" id="NHYE01000133">
    <property type="protein sequence ID" value="PPR07360.1"/>
    <property type="molecule type" value="Genomic_DNA"/>
</dbReference>
<proteinExistence type="predicted"/>
<dbReference type="STRING" id="231916.A0A409YWJ4"/>
<evidence type="ECO:0000313" key="2">
    <source>
        <dbReference type="Proteomes" id="UP000284706"/>
    </source>
</evidence>
<dbReference type="Proteomes" id="UP000284706">
    <property type="component" value="Unassembled WGS sequence"/>
</dbReference>
<gene>
    <name evidence="1" type="ORF">CVT26_013673</name>
</gene>
<protein>
    <recommendedName>
        <fullName evidence="3">F-box domain-containing protein</fullName>
    </recommendedName>
</protein>
<dbReference type="OrthoDB" id="3062952at2759"/>
<comment type="caution">
    <text evidence="1">The sequence shown here is derived from an EMBL/GenBank/DDBJ whole genome shotgun (WGS) entry which is preliminary data.</text>
</comment>
<name>A0A409YWJ4_9AGAR</name>
<sequence>MERASVHSLPFELHTMIIKHRPEELGWIEDDFRSPSLFPNNVANVWDVWRAVLAHIPECWPRVVFDVAKDPAPFLDAFAWSKGLVGLEVAKYNNSKFSEVHDDEEAQRVSAILDALLPHIPREAPHLEALTLECILDNVGLTKIPPSIWPCHQHSSFPRLRKLSLTAFWFLFLVNNADTDLGWLAELEPSLDPCLFISCFAFPEHGRSFLEAFMQCLSVMESWQNINLVNLSLAFEFNSSVASPEYSYVLFSETELRFRNVSRSFLSHFDFLVGNHKAASGINHLTFERCELPTTLKFFPTSNDLKLSNYIHIGDCKAGIRDTLDRYGEAYDDDLQWLGTPKGYCIRDGAVAYEEMPLWDLMQT</sequence>
<accession>A0A409YWJ4</accession>
<reference evidence="1 2" key="1">
    <citation type="journal article" date="2018" name="Evol. Lett.">
        <title>Horizontal gene cluster transfer increased hallucinogenic mushroom diversity.</title>
        <authorList>
            <person name="Reynolds H.T."/>
            <person name="Vijayakumar V."/>
            <person name="Gluck-Thaler E."/>
            <person name="Korotkin H.B."/>
            <person name="Matheny P.B."/>
            <person name="Slot J.C."/>
        </authorList>
    </citation>
    <scope>NUCLEOTIDE SEQUENCE [LARGE SCALE GENOMIC DNA]</scope>
    <source>
        <strain evidence="1 2">SRW20</strain>
    </source>
</reference>
<dbReference type="InParanoid" id="A0A409YWJ4"/>
<keyword evidence="2" id="KW-1185">Reference proteome</keyword>
<dbReference type="AlphaFoldDB" id="A0A409YWJ4"/>